<feature type="transmembrane region" description="Helical" evidence="2">
    <location>
        <begin position="74"/>
        <end position="95"/>
    </location>
</feature>
<dbReference type="RefSeq" id="XP_031000546.1">
    <property type="nucleotide sequence ID" value="XM_031134180.1"/>
</dbReference>
<gene>
    <name evidence="3" type="ORF">E0L32_011450</name>
</gene>
<evidence type="ECO:0000256" key="1">
    <source>
        <dbReference type="SAM" id="MobiDB-lite"/>
    </source>
</evidence>
<feature type="transmembrane region" description="Helical" evidence="2">
    <location>
        <begin position="191"/>
        <end position="212"/>
    </location>
</feature>
<keyword evidence="4" id="KW-1185">Reference proteome</keyword>
<accession>A0A507B6Q7</accession>
<dbReference type="Proteomes" id="UP000319257">
    <property type="component" value="Unassembled WGS sequence"/>
</dbReference>
<feature type="transmembrane region" description="Helical" evidence="2">
    <location>
        <begin position="158"/>
        <end position="179"/>
    </location>
</feature>
<dbReference type="EMBL" id="SKBQ01000107">
    <property type="protein sequence ID" value="TPX18835.1"/>
    <property type="molecule type" value="Genomic_DNA"/>
</dbReference>
<keyword evidence="2" id="KW-0472">Membrane</keyword>
<reference evidence="3 4" key="1">
    <citation type="submission" date="2019-06" db="EMBL/GenBank/DDBJ databases">
        <title>Draft genome sequence of the filamentous fungus Phialemoniopsis curvata isolated from diesel fuel.</title>
        <authorList>
            <person name="Varaljay V.A."/>
            <person name="Lyon W.J."/>
            <person name="Crouch A.L."/>
            <person name="Drake C.E."/>
            <person name="Hollomon J.M."/>
            <person name="Nadeau L.J."/>
            <person name="Nunn H.S."/>
            <person name="Stevenson B.S."/>
            <person name="Bojanowski C.L."/>
            <person name="Crookes-Goodson W.J."/>
        </authorList>
    </citation>
    <scope>NUCLEOTIDE SEQUENCE [LARGE SCALE GENOMIC DNA]</scope>
    <source>
        <strain evidence="3 4">D216</strain>
    </source>
</reference>
<protein>
    <submittedName>
        <fullName evidence="3">Uncharacterized protein</fullName>
    </submittedName>
</protein>
<dbReference type="GeneID" id="41978897"/>
<comment type="caution">
    <text evidence="3">The sequence shown here is derived from an EMBL/GenBank/DDBJ whole genome shotgun (WGS) entry which is preliminary data.</text>
</comment>
<proteinExistence type="predicted"/>
<dbReference type="InParanoid" id="A0A507B6Q7"/>
<name>A0A507B6Q7_9PEZI</name>
<evidence type="ECO:0000313" key="3">
    <source>
        <dbReference type="EMBL" id="TPX18835.1"/>
    </source>
</evidence>
<keyword evidence="2" id="KW-0812">Transmembrane</keyword>
<evidence type="ECO:0000313" key="4">
    <source>
        <dbReference type="Proteomes" id="UP000319257"/>
    </source>
</evidence>
<keyword evidence="2" id="KW-1133">Transmembrane helix</keyword>
<organism evidence="3 4">
    <name type="scientific">Thyridium curvatum</name>
    <dbReference type="NCBI Taxonomy" id="1093900"/>
    <lineage>
        <taxon>Eukaryota</taxon>
        <taxon>Fungi</taxon>
        <taxon>Dikarya</taxon>
        <taxon>Ascomycota</taxon>
        <taxon>Pezizomycotina</taxon>
        <taxon>Sordariomycetes</taxon>
        <taxon>Sordariomycetidae</taxon>
        <taxon>Thyridiales</taxon>
        <taxon>Thyridiaceae</taxon>
        <taxon>Thyridium</taxon>
    </lineage>
</organism>
<evidence type="ECO:0000256" key="2">
    <source>
        <dbReference type="SAM" id="Phobius"/>
    </source>
</evidence>
<sequence length="245" mass="27799">MATGSSQEETRPLNPEMVYRPDTPASTSYNAPRGSKPTKIHRIVLVTVRVLLFFLALTGIIVGCMTYGQLGQVFLVILFFLCLFWNLALILGMLFGNVKSRLEWSLPKFSLQIGRLICLCNPESTDGDDDEDEEDPERAVLIGRDDDHKEVSGPSRTWAIDFIFGLIALIMFICIMVSYHRRYDVDEGVLAFAFVIAFFEFFITIMSCVKIYRKTGSQNEYEYRIRLPTEPEQRNNAGKNISVAA</sequence>
<feature type="transmembrane region" description="Helical" evidence="2">
    <location>
        <begin position="43"/>
        <end position="68"/>
    </location>
</feature>
<dbReference type="AlphaFoldDB" id="A0A507B6Q7"/>
<feature type="region of interest" description="Disordered" evidence="1">
    <location>
        <begin position="1"/>
        <end position="33"/>
    </location>
</feature>